<sequence length="118" mass="13097">MTTEKRAKRERRDFKRHRFLYPTEVVALSKLARPEEVETCPDTGNYKYARPEASAIVSKRVFFFERLGGSGAGFRVIIQSDQAPPIGKFGEGDAQMSSSSLDQGSKTEGPLSIDLALL</sequence>
<dbReference type="AlphaFoldDB" id="A0A8X6VWV3"/>
<feature type="compositionally biased region" description="Polar residues" evidence="1">
    <location>
        <begin position="95"/>
        <end position="106"/>
    </location>
</feature>
<comment type="caution">
    <text evidence="2">The sequence shown here is derived from an EMBL/GenBank/DDBJ whole genome shotgun (WGS) entry which is preliminary data.</text>
</comment>
<dbReference type="EMBL" id="BMAU01021367">
    <property type="protein sequence ID" value="GFY23889.1"/>
    <property type="molecule type" value="Genomic_DNA"/>
</dbReference>
<reference evidence="2" key="1">
    <citation type="submission" date="2020-08" db="EMBL/GenBank/DDBJ databases">
        <title>Multicomponent nature underlies the extraordinary mechanical properties of spider dragline silk.</title>
        <authorList>
            <person name="Kono N."/>
            <person name="Nakamura H."/>
            <person name="Mori M."/>
            <person name="Yoshida Y."/>
            <person name="Ohtoshi R."/>
            <person name="Malay A.D."/>
            <person name="Moran D.A.P."/>
            <person name="Tomita M."/>
            <person name="Numata K."/>
            <person name="Arakawa K."/>
        </authorList>
    </citation>
    <scope>NUCLEOTIDE SEQUENCE</scope>
</reference>
<evidence type="ECO:0000313" key="2">
    <source>
        <dbReference type="EMBL" id="GFY23889.1"/>
    </source>
</evidence>
<protein>
    <submittedName>
        <fullName evidence="2">Uncharacterized protein</fullName>
    </submittedName>
</protein>
<keyword evidence="3" id="KW-1185">Reference proteome</keyword>
<evidence type="ECO:0000256" key="1">
    <source>
        <dbReference type="SAM" id="MobiDB-lite"/>
    </source>
</evidence>
<organism evidence="2 3">
    <name type="scientific">Trichonephila clavipes</name>
    <name type="common">Golden silk orbweaver</name>
    <name type="synonym">Nephila clavipes</name>
    <dbReference type="NCBI Taxonomy" id="2585209"/>
    <lineage>
        <taxon>Eukaryota</taxon>
        <taxon>Metazoa</taxon>
        <taxon>Ecdysozoa</taxon>
        <taxon>Arthropoda</taxon>
        <taxon>Chelicerata</taxon>
        <taxon>Arachnida</taxon>
        <taxon>Araneae</taxon>
        <taxon>Araneomorphae</taxon>
        <taxon>Entelegynae</taxon>
        <taxon>Araneoidea</taxon>
        <taxon>Nephilidae</taxon>
        <taxon>Trichonephila</taxon>
    </lineage>
</organism>
<evidence type="ECO:0000313" key="3">
    <source>
        <dbReference type="Proteomes" id="UP000887159"/>
    </source>
</evidence>
<name>A0A8X6VWV3_TRICX</name>
<gene>
    <name evidence="2" type="ORF">TNCV_3536831</name>
</gene>
<proteinExistence type="predicted"/>
<accession>A0A8X6VWV3</accession>
<feature type="region of interest" description="Disordered" evidence="1">
    <location>
        <begin position="85"/>
        <end position="111"/>
    </location>
</feature>
<dbReference type="Proteomes" id="UP000887159">
    <property type="component" value="Unassembled WGS sequence"/>
</dbReference>